<reference evidence="1" key="1">
    <citation type="submission" date="2022-07" db="EMBL/GenBank/DDBJ databases">
        <title>Genome Sequence of Phlebia brevispora.</title>
        <authorList>
            <person name="Buettner E."/>
        </authorList>
    </citation>
    <scope>NUCLEOTIDE SEQUENCE</scope>
    <source>
        <strain evidence="1">MPL23</strain>
    </source>
</reference>
<sequence>MSLRHVGDGALDDSDSKGSEAELAALAQSQRRLEPPQDADEEQEEPEPEPSTGSRRSSFSRSSASPYLYPRPNSVQPSPLSQVASQQTWTEDEKEEEDSPSPASTDSESSDEDEPVTSGLHSRRVSAASSKLGNSSNRSRRSSKSTKSVKSKERSRSSTMASLAVSTASSYGRLVKQESQSSIRTVTATPTSAYAPGAPQRDSTRDAGQISVHPVSGTLMGSRAEVGSIRSASYYSQSRPRSEVFSNELDADFDRRNAESAAASAAYEARRESVRDIETRLHEAGWEAMRETLETFADEGDIQMCAMLSLIAPKELRISSARVLRFSEGYIDLLMRLRLHTTAAYVRKYSTIDDVRESTGMETTIYTCCGKCRKPLLHPVTKLVHSGKPSGSYAYCTNCKESPTRCSICHLPVRALLFQCPVCLHGGHQACYQQYYVRRPLTELPTTGSPASVPDAHHSTPTTPESKHRGRAISRSVDGEGSDDGFSSRDGEDGRYRNHELVGVEPKNVLLGRPCAAGCGHYCWAANEAVFLNISDPESTAYATYHYSSA</sequence>
<dbReference type="EMBL" id="JANHOG010000544">
    <property type="protein sequence ID" value="KAJ3553400.1"/>
    <property type="molecule type" value="Genomic_DNA"/>
</dbReference>
<protein>
    <submittedName>
        <fullName evidence="1">Uncharacterized protein</fullName>
    </submittedName>
</protein>
<evidence type="ECO:0000313" key="1">
    <source>
        <dbReference type="EMBL" id="KAJ3553400.1"/>
    </source>
</evidence>
<evidence type="ECO:0000313" key="2">
    <source>
        <dbReference type="Proteomes" id="UP001148662"/>
    </source>
</evidence>
<keyword evidence="2" id="KW-1185">Reference proteome</keyword>
<organism evidence="1 2">
    <name type="scientific">Phlebia brevispora</name>
    <dbReference type="NCBI Taxonomy" id="194682"/>
    <lineage>
        <taxon>Eukaryota</taxon>
        <taxon>Fungi</taxon>
        <taxon>Dikarya</taxon>
        <taxon>Basidiomycota</taxon>
        <taxon>Agaricomycotina</taxon>
        <taxon>Agaricomycetes</taxon>
        <taxon>Polyporales</taxon>
        <taxon>Meruliaceae</taxon>
        <taxon>Phlebia</taxon>
    </lineage>
</organism>
<proteinExistence type="predicted"/>
<gene>
    <name evidence="1" type="ORF">NM688_g3633</name>
</gene>
<dbReference type="Proteomes" id="UP001148662">
    <property type="component" value="Unassembled WGS sequence"/>
</dbReference>
<comment type="caution">
    <text evidence="1">The sequence shown here is derived from an EMBL/GenBank/DDBJ whole genome shotgun (WGS) entry which is preliminary data.</text>
</comment>
<name>A0ACC1T5B3_9APHY</name>
<accession>A0ACC1T5B3</accession>